<dbReference type="InterPro" id="IPR000119">
    <property type="entry name" value="Hist_DNA-bd"/>
</dbReference>
<dbReference type="InterPro" id="IPR010992">
    <property type="entry name" value="IHF-like_DNA-bd_dom_sf"/>
</dbReference>
<dbReference type="SMART" id="SM00411">
    <property type="entry name" value="BHL"/>
    <property type="match status" value="1"/>
</dbReference>
<dbReference type="GO" id="GO:0005829">
    <property type="term" value="C:cytosol"/>
    <property type="evidence" value="ECO:0007669"/>
    <property type="project" value="TreeGrafter"/>
</dbReference>
<dbReference type="Pfam" id="PF00216">
    <property type="entry name" value="Bac_DNA_binding"/>
    <property type="match status" value="1"/>
</dbReference>
<reference evidence="2" key="1">
    <citation type="submission" date="2018-05" db="EMBL/GenBank/DDBJ databases">
        <authorList>
            <person name="Lanie J.A."/>
            <person name="Ng W.-L."/>
            <person name="Kazmierczak K.M."/>
            <person name="Andrzejewski T.M."/>
            <person name="Davidsen T.M."/>
            <person name="Wayne K.J."/>
            <person name="Tettelin H."/>
            <person name="Glass J.I."/>
            <person name="Rusch D."/>
            <person name="Podicherti R."/>
            <person name="Tsui H.-C.T."/>
            <person name="Winkler M.E."/>
        </authorList>
    </citation>
    <scope>NUCLEOTIDE SEQUENCE</scope>
</reference>
<dbReference type="Gene3D" id="4.10.520.10">
    <property type="entry name" value="IHF-like DNA-binding proteins"/>
    <property type="match status" value="1"/>
</dbReference>
<dbReference type="PROSITE" id="PS00045">
    <property type="entry name" value="HISTONE_LIKE"/>
    <property type="match status" value="1"/>
</dbReference>
<keyword evidence="1" id="KW-0238">DNA-binding</keyword>
<dbReference type="CDD" id="cd13836">
    <property type="entry name" value="IHF_B"/>
    <property type="match status" value="1"/>
</dbReference>
<organism evidence="2">
    <name type="scientific">marine metagenome</name>
    <dbReference type="NCBI Taxonomy" id="408172"/>
    <lineage>
        <taxon>unclassified sequences</taxon>
        <taxon>metagenomes</taxon>
        <taxon>ecological metagenomes</taxon>
    </lineage>
</organism>
<dbReference type="PANTHER" id="PTHR33175">
    <property type="entry name" value="DNA-BINDING PROTEIN HU"/>
    <property type="match status" value="1"/>
</dbReference>
<dbReference type="PANTHER" id="PTHR33175:SF5">
    <property type="entry name" value="INTEGRATION HOST FACTOR SUBUNIT BETA"/>
    <property type="match status" value="1"/>
</dbReference>
<dbReference type="PRINTS" id="PR01727">
    <property type="entry name" value="DNABINDINGHU"/>
</dbReference>
<dbReference type="GO" id="GO:0030527">
    <property type="term" value="F:structural constituent of chromatin"/>
    <property type="evidence" value="ECO:0007669"/>
    <property type="project" value="InterPro"/>
</dbReference>
<proteinExistence type="predicted"/>
<sequence>INYLTNQDIDEGITSVLDLISESLENRDRVEIRGFGSFSARKRSSRIARNPNTGEAISIGPKFHAYFRASKALKTDLNK</sequence>
<dbReference type="InterPro" id="IPR020816">
    <property type="entry name" value="Histone-like_DNA-bd_CS"/>
</dbReference>
<protein>
    <recommendedName>
        <fullName evidence="3">Integration host factor subunit beta</fullName>
    </recommendedName>
</protein>
<evidence type="ECO:0000313" key="2">
    <source>
        <dbReference type="EMBL" id="SVE39239.1"/>
    </source>
</evidence>
<dbReference type="SUPFAM" id="SSF47729">
    <property type="entry name" value="IHF-like DNA-binding proteins"/>
    <property type="match status" value="1"/>
</dbReference>
<dbReference type="GO" id="GO:0003677">
    <property type="term" value="F:DNA binding"/>
    <property type="evidence" value="ECO:0007669"/>
    <property type="project" value="UniProtKB-KW"/>
</dbReference>
<accession>A0A383D4N5</accession>
<dbReference type="EMBL" id="UINC01214142">
    <property type="protein sequence ID" value="SVE39239.1"/>
    <property type="molecule type" value="Genomic_DNA"/>
</dbReference>
<name>A0A383D4N5_9ZZZZ</name>
<feature type="non-terminal residue" evidence="2">
    <location>
        <position position="1"/>
    </location>
</feature>
<evidence type="ECO:0008006" key="3">
    <source>
        <dbReference type="Google" id="ProtNLM"/>
    </source>
</evidence>
<evidence type="ECO:0000256" key="1">
    <source>
        <dbReference type="ARBA" id="ARBA00023125"/>
    </source>
</evidence>
<gene>
    <name evidence="2" type="ORF">METZ01_LOCUS492093</name>
</gene>
<dbReference type="AlphaFoldDB" id="A0A383D4N5"/>